<dbReference type="AlphaFoldDB" id="A0A7K8PZF8"/>
<dbReference type="SMART" id="SM00612">
    <property type="entry name" value="Kelch"/>
    <property type="match status" value="6"/>
</dbReference>
<dbReference type="InterPro" id="IPR011705">
    <property type="entry name" value="BACK"/>
</dbReference>
<name>A0A7K8PZF8_COCCO</name>
<evidence type="ECO:0000259" key="3">
    <source>
        <dbReference type="PROSITE" id="PS50097"/>
    </source>
</evidence>
<dbReference type="InterPro" id="IPR056737">
    <property type="entry name" value="Beta-prop_ATRN-MKLN-like"/>
</dbReference>
<dbReference type="Gene3D" id="3.30.710.10">
    <property type="entry name" value="Potassium Channel Kv1.1, Chain A"/>
    <property type="match status" value="1"/>
</dbReference>
<protein>
    <submittedName>
        <fullName evidence="4">KLHL9 protein</fullName>
    </submittedName>
</protein>
<dbReference type="PROSITE" id="PS50097">
    <property type="entry name" value="BTB"/>
    <property type="match status" value="1"/>
</dbReference>
<keyword evidence="5" id="KW-1185">Reference proteome</keyword>
<dbReference type="Pfam" id="PF00651">
    <property type="entry name" value="BTB"/>
    <property type="match status" value="1"/>
</dbReference>
<feature type="non-terminal residue" evidence="4">
    <location>
        <position position="589"/>
    </location>
</feature>
<dbReference type="Gene3D" id="1.25.40.420">
    <property type="match status" value="1"/>
</dbReference>
<dbReference type="Proteomes" id="UP000525205">
    <property type="component" value="Unassembled WGS sequence"/>
</dbReference>
<dbReference type="InterPro" id="IPR011333">
    <property type="entry name" value="SKP1/BTB/POZ_sf"/>
</dbReference>
<feature type="domain" description="BTB" evidence="3">
    <location>
        <begin position="22"/>
        <end position="91"/>
    </location>
</feature>
<dbReference type="InterPro" id="IPR000210">
    <property type="entry name" value="BTB/POZ_dom"/>
</dbReference>
<dbReference type="Pfam" id="PF24981">
    <property type="entry name" value="Beta-prop_ATRN-LZTR1"/>
    <property type="match status" value="1"/>
</dbReference>
<dbReference type="PIRSF" id="PIRSF037037">
    <property type="entry name" value="Kelch-like_protein_gigaxonin"/>
    <property type="match status" value="1"/>
</dbReference>
<gene>
    <name evidence="4" type="primary">Klhl9</name>
    <name evidence="4" type="ORF">COCCOC_R14482</name>
</gene>
<evidence type="ECO:0000313" key="4">
    <source>
        <dbReference type="EMBL" id="NXE84282.1"/>
    </source>
</evidence>
<dbReference type="SUPFAM" id="SSF117281">
    <property type="entry name" value="Kelch motif"/>
    <property type="match status" value="1"/>
</dbReference>
<dbReference type="SMART" id="SM00225">
    <property type="entry name" value="BTB"/>
    <property type="match status" value="1"/>
</dbReference>
<sequence>SDTYLAKLLEGLSSLRAQSALCNVTLEAEGVCFPAHKIVLASASNYCKILFVGNLTRAGSPDGNVRLKAVSAAGLGNVLNFIYSNKLDLSLENIEDTFKAAETLLVREVSKLCFRFLEGCLNAENCMDVLNIAKKLGRAELSQKAMRYVGQHCKQILADPQCLKDLDRGTLCEILDRTDSEGCSELELFRAAVSWLQHDRTRLKDAADILRRIRFPLIPLRDLQRYVQEMPLMRLDSGCHRYLQEALNYHSQLYAQPVLQTQSTTLRSGSTVLLVTGGRTTDNCVCREMWAADQSCSAWRKVGDLCVPVYNHCVASINDFLFVIGGQCTFDPTGKQPSNEVFRFDPRNASWLQVASMLERRTRFHADVLSDRIFAVGGGTLLGTLTRTVELYQPADNKWEFAAPLPVPVADHAGTTHKGLLYVSGGFSGGKTLRDTYSYLPRLRRWIGNSAMAFPRCDHGMAAVRDRIFCIGGRTLKGAQEWVHVNETEYYCPVSNQWTTLTLSPFSCCQFSIAALGSTLCLAGGGSLRLMQKEDSVFLYDTEGQVWRRASPLPKALVDHASCMIKLPQVNAAGETGRGPKCSPTGRRK</sequence>
<dbReference type="SMART" id="SM00875">
    <property type="entry name" value="BACK"/>
    <property type="match status" value="1"/>
</dbReference>
<comment type="caution">
    <text evidence="4">The sequence shown here is derived from an EMBL/GenBank/DDBJ whole genome shotgun (WGS) entry which is preliminary data.</text>
</comment>
<dbReference type="Gene3D" id="2.120.10.80">
    <property type="entry name" value="Kelch-type beta propeller"/>
    <property type="match status" value="1"/>
</dbReference>
<dbReference type="InterPro" id="IPR017096">
    <property type="entry name" value="BTB-kelch_protein"/>
</dbReference>
<dbReference type="PANTHER" id="PTHR45632:SF15">
    <property type="entry name" value="BTB DOMAIN-CONTAINING PROTEIN"/>
    <property type="match status" value="1"/>
</dbReference>
<dbReference type="PANTHER" id="PTHR45632">
    <property type="entry name" value="LD33804P"/>
    <property type="match status" value="1"/>
</dbReference>
<dbReference type="InterPro" id="IPR006652">
    <property type="entry name" value="Kelch_1"/>
</dbReference>
<evidence type="ECO:0000256" key="2">
    <source>
        <dbReference type="ARBA" id="ARBA00022737"/>
    </source>
</evidence>
<evidence type="ECO:0000313" key="5">
    <source>
        <dbReference type="Proteomes" id="UP000525205"/>
    </source>
</evidence>
<keyword evidence="1" id="KW-0880">Kelch repeat</keyword>
<reference evidence="4 5" key="1">
    <citation type="submission" date="2019-09" db="EMBL/GenBank/DDBJ databases">
        <title>Bird 10,000 Genomes (B10K) Project - Family phase.</title>
        <authorList>
            <person name="Zhang G."/>
        </authorList>
    </citation>
    <scope>NUCLEOTIDE SEQUENCE [LARGE SCALE GENOMIC DNA]</scope>
    <source>
        <strain evidence="4">B10K-CU-031-03</strain>
        <tissue evidence="4">Muscle</tissue>
    </source>
</reference>
<feature type="non-terminal residue" evidence="4">
    <location>
        <position position="1"/>
    </location>
</feature>
<keyword evidence="2" id="KW-0677">Repeat</keyword>
<proteinExistence type="predicted"/>
<dbReference type="Pfam" id="PF07707">
    <property type="entry name" value="BACK"/>
    <property type="match status" value="1"/>
</dbReference>
<organism evidence="4 5">
    <name type="scientific">Cochlearius cochlearius</name>
    <name type="common">Boat-billed heron</name>
    <dbReference type="NCBI Taxonomy" id="110676"/>
    <lineage>
        <taxon>Eukaryota</taxon>
        <taxon>Metazoa</taxon>
        <taxon>Chordata</taxon>
        <taxon>Craniata</taxon>
        <taxon>Vertebrata</taxon>
        <taxon>Euteleostomi</taxon>
        <taxon>Archelosauria</taxon>
        <taxon>Archosauria</taxon>
        <taxon>Dinosauria</taxon>
        <taxon>Saurischia</taxon>
        <taxon>Theropoda</taxon>
        <taxon>Coelurosauria</taxon>
        <taxon>Aves</taxon>
        <taxon>Neognathae</taxon>
        <taxon>Neoaves</taxon>
        <taxon>Aequornithes</taxon>
        <taxon>Pelecaniformes</taxon>
        <taxon>Ardeidae</taxon>
        <taxon>Cochlearius</taxon>
    </lineage>
</organism>
<dbReference type="InterPro" id="IPR015915">
    <property type="entry name" value="Kelch-typ_b-propeller"/>
</dbReference>
<accession>A0A7K8PZF8</accession>
<dbReference type="SUPFAM" id="SSF54695">
    <property type="entry name" value="POZ domain"/>
    <property type="match status" value="1"/>
</dbReference>
<evidence type="ECO:0000256" key="1">
    <source>
        <dbReference type="ARBA" id="ARBA00022441"/>
    </source>
</evidence>
<dbReference type="EMBL" id="VWPP01000939">
    <property type="protein sequence ID" value="NXE84282.1"/>
    <property type="molecule type" value="Genomic_DNA"/>
</dbReference>